<feature type="region of interest" description="Disordered" evidence="1">
    <location>
        <begin position="19"/>
        <end position="43"/>
    </location>
</feature>
<sequence>MSHQSFSAFVKASAYYSPAAQPYRNPRPQSANVSLPSPTPPATRLYAGTGPLPIEGDVLVPPKPQRNLAANYAATAATATTLSETPRLDREATQATHKQVSRPWRETPPKALNSNSGWKSVKGALLALQKDKISDLVKQRSQVTRQVRDRIQAFDKRVAILSSGGRKVAANESAENNSAGDAGDFGRLESRWFADDENEADELEGIPGMPFKVTGWSSQRGNFPAFNLLGTSSCWQSEIGKTKDQHLSFEVEDIPAPVVAIQMEVVTKEVTPKRCRMMFSTNSATGPWQTAWTFTVPENVAEKGSTIFYKAKEDMKENAESAPWWRLVILDNYGSQACVAIAAPLKLLVSARGEHMRMKQIKRNTITFLEDSFFAQKHLMSNLTAEERFD</sequence>
<feature type="non-terminal residue" evidence="2">
    <location>
        <position position="390"/>
    </location>
</feature>
<dbReference type="EMBL" id="CAJNJA010022808">
    <property type="protein sequence ID" value="CAE7500080.1"/>
    <property type="molecule type" value="Genomic_DNA"/>
</dbReference>
<gene>
    <name evidence="2" type="primary">Fig4</name>
    <name evidence="2" type="ORF">SNEC2469_LOCUS14236</name>
</gene>
<reference evidence="2" key="1">
    <citation type="submission" date="2021-02" db="EMBL/GenBank/DDBJ databases">
        <authorList>
            <person name="Dougan E. K."/>
            <person name="Rhodes N."/>
            <person name="Thang M."/>
            <person name="Chan C."/>
        </authorList>
    </citation>
    <scope>NUCLEOTIDE SEQUENCE</scope>
</reference>
<dbReference type="OrthoDB" id="405996at2759"/>
<evidence type="ECO:0000256" key="1">
    <source>
        <dbReference type="SAM" id="MobiDB-lite"/>
    </source>
</evidence>
<feature type="region of interest" description="Disordered" evidence="1">
    <location>
        <begin position="88"/>
        <end position="116"/>
    </location>
</feature>
<accession>A0A812SV81</accession>
<name>A0A812SV81_9DINO</name>
<protein>
    <submittedName>
        <fullName evidence="2">Fig4 protein</fullName>
    </submittedName>
</protein>
<dbReference type="Proteomes" id="UP000601435">
    <property type="component" value="Unassembled WGS sequence"/>
</dbReference>
<evidence type="ECO:0000313" key="3">
    <source>
        <dbReference type="Proteomes" id="UP000601435"/>
    </source>
</evidence>
<proteinExistence type="predicted"/>
<dbReference type="AlphaFoldDB" id="A0A812SV81"/>
<feature type="compositionally biased region" description="Polar residues" evidence="1">
    <location>
        <begin position="27"/>
        <end position="36"/>
    </location>
</feature>
<evidence type="ECO:0000313" key="2">
    <source>
        <dbReference type="EMBL" id="CAE7500080.1"/>
    </source>
</evidence>
<keyword evidence="3" id="KW-1185">Reference proteome</keyword>
<feature type="non-terminal residue" evidence="2">
    <location>
        <position position="1"/>
    </location>
</feature>
<organism evidence="2 3">
    <name type="scientific">Symbiodinium necroappetens</name>
    <dbReference type="NCBI Taxonomy" id="1628268"/>
    <lineage>
        <taxon>Eukaryota</taxon>
        <taxon>Sar</taxon>
        <taxon>Alveolata</taxon>
        <taxon>Dinophyceae</taxon>
        <taxon>Suessiales</taxon>
        <taxon>Symbiodiniaceae</taxon>
        <taxon>Symbiodinium</taxon>
    </lineage>
</organism>
<comment type="caution">
    <text evidence="2">The sequence shown here is derived from an EMBL/GenBank/DDBJ whole genome shotgun (WGS) entry which is preliminary data.</text>
</comment>